<dbReference type="EC" id="3.1.3.16" evidence="2"/>
<dbReference type="OrthoDB" id="10595414at2759"/>
<dbReference type="SMART" id="SM00156">
    <property type="entry name" value="PP2Ac"/>
    <property type="match status" value="1"/>
</dbReference>
<keyword evidence="6" id="KW-0464">Manganese</keyword>
<dbReference type="PRINTS" id="PR00114">
    <property type="entry name" value="STPHPHTASE"/>
</dbReference>
<gene>
    <name evidence="10" type="ORF">TRFO_20028</name>
</gene>
<proteinExistence type="predicted"/>
<dbReference type="VEuPathDB" id="TrichDB:TRFO_20028"/>
<keyword evidence="4" id="KW-0378">Hydrolase</keyword>
<dbReference type="SUPFAM" id="SSF56300">
    <property type="entry name" value="Metallo-dependent phosphatases"/>
    <property type="match status" value="1"/>
</dbReference>
<dbReference type="GeneID" id="94835856"/>
<reference evidence="10" key="1">
    <citation type="submission" date="2016-10" db="EMBL/GenBank/DDBJ databases">
        <authorList>
            <person name="Benchimol M."/>
            <person name="Almeida L.G."/>
            <person name="Vasconcelos A.T."/>
            <person name="Perreira-Neves A."/>
            <person name="Rosa I.A."/>
            <person name="Tasca T."/>
            <person name="Bogo M.R."/>
            <person name="de Souza W."/>
        </authorList>
    </citation>
    <scope>NUCLEOTIDE SEQUENCE [LARGE SCALE GENOMIC DNA]</scope>
    <source>
        <strain evidence="10">K</strain>
    </source>
</reference>
<evidence type="ECO:0000256" key="2">
    <source>
        <dbReference type="ARBA" id="ARBA00013081"/>
    </source>
</evidence>
<protein>
    <recommendedName>
        <fullName evidence="2">protein-serine/threonine phosphatase</fullName>
        <ecNumber evidence="2">3.1.3.16</ecNumber>
    </recommendedName>
</protein>
<dbReference type="InterPro" id="IPR004843">
    <property type="entry name" value="Calcineurin-like_PHP"/>
</dbReference>
<evidence type="ECO:0000256" key="7">
    <source>
        <dbReference type="ARBA" id="ARBA00047761"/>
    </source>
</evidence>
<dbReference type="PANTHER" id="PTHR11668">
    <property type="entry name" value="SERINE/THREONINE PROTEIN PHOSPHATASE"/>
    <property type="match status" value="1"/>
</dbReference>
<dbReference type="GO" id="GO:0046872">
    <property type="term" value="F:metal ion binding"/>
    <property type="evidence" value="ECO:0007669"/>
    <property type="project" value="UniProtKB-KW"/>
</dbReference>
<dbReference type="GO" id="GO:0005634">
    <property type="term" value="C:nucleus"/>
    <property type="evidence" value="ECO:0007669"/>
    <property type="project" value="TreeGrafter"/>
</dbReference>
<dbReference type="RefSeq" id="XP_068363753.1">
    <property type="nucleotide sequence ID" value="XM_068501152.1"/>
</dbReference>
<dbReference type="PANTHER" id="PTHR11668:SF300">
    <property type="entry name" value="SERINE_THREONINE-PROTEIN PHOSPHATASE"/>
    <property type="match status" value="1"/>
</dbReference>
<keyword evidence="3" id="KW-0479">Metal-binding</keyword>
<dbReference type="Gene3D" id="3.60.21.10">
    <property type="match status" value="1"/>
</dbReference>
<keyword evidence="5" id="KW-0904">Protein phosphatase</keyword>
<comment type="catalytic activity">
    <reaction evidence="7">
        <text>O-phospho-L-seryl-[protein] + H2O = L-seryl-[protein] + phosphate</text>
        <dbReference type="Rhea" id="RHEA:20629"/>
        <dbReference type="Rhea" id="RHEA-COMP:9863"/>
        <dbReference type="Rhea" id="RHEA-COMP:11604"/>
        <dbReference type="ChEBI" id="CHEBI:15377"/>
        <dbReference type="ChEBI" id="CHEBI:29999"/>
        <dbReference type="ChEBI" id="CHEBI:43474"/>
        <dbReference type="ChEBI" id="CHEBI:83421"/>
        <dbReference type="EC" id="3.1.3.16"/>
    </reaction>
</comment>
<accession>A0A1J4KGZ7</accession>
<comment type="caution">
    <text evidence="10">The sequence shown here is derived from an EMBL/GenBank/DDBJ whole genome shotgun (WGS) entry which is preliminary data.</text>
</comment>
<comment type="cofactor">
    <cofactor evidence="1">
        <name>Mn(2+)</name>
        <dbReference type="ChEBI" id="CHEBI:29035"/>
    </cofactor>
</comment>
<dbReference type="Proteomes" id="UP000179807">
    <property type="component" value="Unassembled WGS sequence"/>
</dbReference>
<feature type="domain" description="Serine/threonine specific protein phosphatases" evidence="9">
    <location>
        <begin position="34"/>
        <end position="277"/>
    </location>
</feature>
<dbReference type="GO" id="GO:0005737">
    <property type="term" value="C:cytoplasm"/>
    <property type="evidence" value="ECO:0007669"/>
    <property type="project" value="TreeGrafter"/>
</dbReference>
<dbReference type="AlphaFoldDB" id="A0A1J4KGZ7"/>
<dbReference type="Pfam" id="PF00149">
    <property type="entry name" value="Metallophos"/>
    <property type="match status" value="1"/>
</dbReference>
<evidence type="ECO:0000256" key="6">
    <source>
        <dbReference type="ARBA" id="ARBA00023211"/>
    </source>
</evidence>
<evidence type="ECO:0000313" key="10">
    <source>
        <dbReference type="EMBL" id="OHT10617.1"/>
    </source>
</evidence>
<dbReference type="InterPro" id="IPR050341">
    <property type="entry name" value="PP1_catalytic_subunit"/>
</dbReference>
<dbReference type="EMBL" id="MLAK01000606">
    <property type="protein sequence ID" value="OHT10617.1"/>
    <property type="molecule type" value="Genomic_DNA"/>
</dbReference>
<evidence type="ECO:0000256" key="3">
    <source>
        <dbReference type="ARBA" id="ARBA00022723"/>
    </source>
</evidence>
<evidence type="ECO:0000256" key="8">
    <source>
        <dbReference type="ARBA" id="ARBA00048336"/>
    </source>
</evidence>
<dbReference type="GO" id="GO:0004722">
    <property type="term" value="F:protein serine/threonine phosphatase activity"/>
    <property type="evidence" value="ECO:0007669"/>
    <property type="project" value="UniProtKB-EC"/>
</dbReference>
<dbReference type="InterPro" id="IPR029052">
    <property type="entry name" value="Metallo-depent_PP-like"/>
</dbReference>
<dbReference type="InterPro" id="IPR006186">
    <property type="entry name" value="Ser/Thr-sp_prot-phosphatase"/>
</dbReference>
<evidence type="ECO:0000256" key="1">
    <source>
        <dbReference type="ARBA" id="ARBA00001936"/>
    </source>
</evidence>
<evidence type="ECO:0000256" key="4">
    <source>
        <dbReference type="ARBA" id="ARBA00022801"/>
    </source>
</evidence>
<sequence length="348" mass="39227">MIVAQRIVSIYSDVIDNLRGNASHLGKAVAIPSFSEQNIDQLCNFSISQLKVVPSLLLINNDIVVVGDIHGNLHNLVSIFIKHGFPPTQRYLFIGNYVDYGMFSLETSTLLLALASTYPDHVFLLKGETESYALQVFQGFYEEVVTMYHSCSIWNYFMKVFEYLPVAAYINRSILCAHLGVLNQYESLDHISLQMRPIRIPQFADAFKEVSKTQDSDNDRIYQGIADKYKVSFIVSGGCQIGDSLNSYAGGRIYTISACEQDLDITVLPIFIGKSNEFDTSESTDCLKRDECKFQIITLQPISKKFLSIPITIPKTISHTLLDKKISPTVRRKVFENKSILGIFIDQT</sequence>
<evidence type="ECO:0000256" key="5">
    <source>
        <dbReference type="ARBA" id="ARBA00022912"/>
    </source>
</evidence>
<name>A0A1J4KGZ7_9EUKA</name>
<comment type="catalytic activity">
    <reaction evidence="8">
        <text>O-phospho-L-threonyl-[protein] + H2O = L-threonyl-[protein] + phosphate</text>
        <dbReference type="Rhea" id="RHEA:47004"/>
        <dbReference type="Rhea" id="RHEA-COMP:11060"/>
        <dbReference type="Rhea" id="RHEA-COMP:11605"/>
        <dbReference type="ChEBI" id="CHEBI:15377"/>
        <dbReference type="ChEBI" id="CHEBI:30013"/>
        <dbReference type="ChEBI" id="CHEBI:43474"/>
        <dbReference type="ChEBI" id="CHEBI:61977"/>
        <dbReference type="EC" id="3.1.3.16"/>
    </reaction>
</comment>
<organism evidence="10 11">
    <name type="scientific">Tritrichomonas foetus</name>
    <dbReference type="NCBI Taxonomy" id="1144522"/>
    <lineage>
        <taxon>Eukaryota</taxon>
        <taxon>Metamonada</taxon>
        <taxon>Parabasalia</taxon>
        <taxon>Tritrichomonadida</taxon>
        <taxon>Tritrichomonadidae</taxon>
        <taxon>Tritrichomonas</taxon>
    </lineage>
</organism>
<evidence type="ECO:0000313" key="11">
    <source>
        <dbReference type="Proteomes" id="UP000179807"/>
    </source>
</evidence>
<evidence type="ECO:0000259" key="9">
    <source>
        <dbReference type="SMART" id="SM00156"/>
    </source>
</evidence>
<keyword evidence="11" id="KW-1185">Reference proteome</keyword>